<name>A0A2N7WPD4_9BURK</name>
<dbReference type="PANTHER" id="PTHR46889:SF4">
    <property type="entry name" value="TRANSPOSASE INSO FOR INSERTION SEQUENCE ELEMENT IS911B-RELATED"/>
    <property type="match status" value="1"/>
</dbReference>
<dbReference type="GO" id="GO:0015074">
    <property type="term" value="P:DNA integration"/>
    <property type="evidence" value="ECO:0007669"/>
    <property type="project" value="InterPro"/>
</dbReference>
<comment type="caution">
    <text evidence="2">The sequence shown here is derived from an EMBL/GenBank/DDBJ whole genome shotgun (WGS) entry which is preliminary data.</text>
</comment>
<keyword evidence="3" id="KW-1185">Reference proteome</keyword>
<sequence>MDLYSRRIVGWSMSETMQARMVVDALLIALWRRGRPAELMHQSDQGSQYMSDDFQALLKSHGIACSMSRRGDCWDNAGWIASSARSRLSASVAASIARNDARAGVFRHDLSSQPIGRSVRRSKP</sequence>
<dbReference type="InterPro" id="IPR012337">
    <property type="entry name" value="RNaseH-like_sf"/>
</dbReference>
<evidence type="ECO:0000259" key="1">
    <source>
        <dbReference type="PROSITE" id="PS50994"/>
    </source>
</evidence>
<organism evidence="2 3">
    <name type="scientific">Trinickia symbiotica</name>
    <dbReference type="NCBI Taxonomy" id="863227"/>
    <lineage>
        <taxon>Bacteria</taxon>
        <taxon>Pseudomonadati</taxon>
        <taxon>Pseudomonadota</taxon>
        <taxon>Betaproteobacteria</taxon>
        <taxon>Burkholderiales</taxon>
        <taxon>Burkholderiaceae</taxon>
        <taxon>Trinickia</taxon>
    </lineage>
</organism>
<proteinExistence type="predicted"/>
<dbReference type="SUPFAM" id="SSF53098">
    <property type="entry name" value="Ribonuclease H-like"/>
    <property type="match status" value="1"/>
</dbReference>
<dbReference type="Gene3D" id="3.30.420.10">
    <property type="entry name" value="Ribonuclease H-like superfamily/Ribonuclease H"/>
    <property type="match status" value="1"/>
</dbReference>
<reference evidence="2 3" key="1">
    <citation type="submission" date="2018-01" db="EMBL/GenBank/DDBJ databases">
        <title>Whole genome analyses suggest that Burkholderia sensu lato contains two further novel genera in the rhizoxinica-symbiotica group Mycetohabitans gen. nov., and Trinickia gen. nov.: implications for the evolution of diazotrophy and nodulation in the Burkholderiaceae.</title>
        <authorList>
            <person name="Estrada-de los Santos P."/>
            <person name="Palmer M."/>
            <person name="Chavez-Ramirez B."/>
            <person name="Beukes C."/>
            <person name="Steenkamp E.T."/>
            <person name="Hirsch A.M."/>
            <person name="Manyaka P."/>
            <person name="Maluk M."/>
            <person name="Lafos M."/>
            <person name="Crook M."/>
            <person name="Gross E."/>
            <person name="Simon M.F."/>
            <person name="Bueno dos Reis Junior F."/>
            <person name="Poole P.S."/>
            <person name="Venter S.N."/>
            <person name="James E.K."/>
        </authorList>
    </citation>
    <scope>NUCLEOTIDE SEQUENCE [LARGE SCALE GENOMIC DNA]</scope>
    <source>
        <strain evidence="2 3">JPY 581</strain>
    </source>
</reference>
<evidence type="ECO:0000313" key="3">
    <source>
        <dbReference type="Proteomes" id="UP000235777"/>
    </source>
</evidence>
<dbReference type="InterPro" id="IPR001584">
    <property type="entry name" value="Integrase_cat-core"/>
</dbReference>
<dbReference type="PANTHER" id="PTHR46889">
    <property type="entry name" value="TRANSPOSASE INSF FOR INSERTION SEQUENCE IS3B-RELATED"/>
    <property type="match status" value="1"/>
</dbReference>
<dbReference type="AlphaFoldDB" id="A0A2N7WPD4"/>
<dbReference type="InterPro" id="IPR050900">
    <property type="entry name" value="Transposase_IS3/IS150/IS904"/>
</dbReference>
<dbReference type="GO" id="GO:0003676">
    <property type="term" value="F:nucleic acid binding"/>
    <property type="evidence" value="ECO:0007669"/>
    <property type="project" value="InterPro"/>
</dbReference>
<accession>A0A2N7WPD4</accession>
<gene>
    <name evidence="2" type="ORF">C0Z20_28765</name>
</gene>
<dbReference type="InterPro" id="IPR036397">
    <property type="entry name" value="RNaseH_sf"/>
</dbReference>
<protein>
    <recommendedName>
        <fullName evidence="1">Integrase catalytic domain-containing protein</fullName>
    </recommendedName>
</protein>
<dbReference type="Proteomes" id="UP000235777">
    <property type="component" value="Unassembled WGS sequence"/>
</dbReference>
<feature type="domain" description="Integrase catalytic" evidence="1">
    <location>
        <begin position="1"/>
        <end position="77"/>
    </location>
</feature>
<dbReference type="Pfam" id="PF00665">
    <property type="entry name" value="rve"/>
    <property type="match status" value="1"/>
</dbReference>
<dbReference type="EMBL" id="PNYC01000027">
    <property type="protein sequence ID" value="PMS31211.1"/>
    <property type="molecule type" value="Genomic_DNA"/>
</dbReference>
<dbReference type="PROSITE" id="PS50994">
    <property type="entry name" value="INTEGRASE"/>
    <property type="match status" value="1"/>
</dbReference>
<evidence type="ECO:0000313" key="2">
    <source>
        <dbReference type="EMBL" id="PMS31211.1"/>
    </source>
</evidence>